<organism evidence="2 3">
    <name type="scientific">Xanthomonas boreopolis</name>
    <dbReference type="NCBI Taxonomy" id="86183"/>
    <lineage>
        <taxon>Bacteria</taxon>
        <taxon>Pseudomonadati</taxon>
        <taxon>Pseudomonadota</taxon>
        <taxon>Gammaproteobacteria</taxon>
        <taxon>Lysobacterales</taxon>
        <taxon>Lysobacteraceae</taxon>
        <taxon>Xanthomonas</taxon>
    </lineage>
</organism>
<evidence type="ECO:0000313" key="2">
    <source>
        <dbReference type="EMBL" id="GHH60499.1"/>
    </source>
</evidence>
<feature type="region of interest" description="Disordered" evidence="1">
    <location>
        <begin position="168"/>
        <end position="189"/>
    </location>
</feature>
<sequence>MPGNFIVKASQHPFLAGEYKAAEIPALPVGLTPKVLELKYAYKDLKPVVDAPYLVLFDNGTQNAGTLDANGEAKIPNPPGPGKVFFGYDQRDAFPYPERPANPILGFKPTSPEDAAQALERYAKAEADFMEDNYFPDEVAAIYSGGEDYDDLLSDYEYDSESVIEELDDATPGKHDEVMLDDHGTEGVA</sequence>
<dbReference type="EMBL" id="BNBA01000046">
    <property type="protein sequence ID" value="GHH60499.1"/>
    <property type="molecule type" value="Genomic_DNA"/>
</dbReference>
<reference evidence="2" key="2">
    <citation type="submission" date="2020-09" db="EMBL/GenBank/DDBJ databases">
        <authorList>
            <person name="Sun Q."/>
            <person name="Ohkuma M."/>
        </authorList>
    </citation>
    <scope>NUCLEOTIDE SEQUENCE</scope>
    <source>
        <strain evidence="2">JCM 13306</strain>
    </source>
</reference>
<evidence type="ECO:0000313" key="3">
    <source>
        <dbReference type="Proteomes" id="UP000623958"/>
    </source>
</evidence>
<comment type="caution">
    <text evidence="2">The sequence shown here is derived from an EMBL/GenBank/DDBJ whole genome shotgun (WGS) entry which is preliminary data.</text>
</comment>
<evidence type="ECO:0000256" key="1">
    <source>
        <dbReference type="SAM" id="MobiDB-lite"/>
    </source>
</evidence>
<protein>
    <submittedName>
        <fullName evidence="2">Uncharacterized protein</fullName>
    </submittedName>
</protein>
<proteinExistence type="predicted"/>
<feature type="compositionally biased region" description="Basic and acidic residues" evidence="1">
    <location>
        <begin position="171"/>
        <end position="189"/>
    </location>
</feature>
<dbReference type="AlphaFoldDB" id="A0A919FCM1"/>
<keyword evidence="3" id="KW-1185">Reference proteome</keyword>
<dbReference type="Proteomes" id="UP000623958">
    <property type="component" value="Unassembled WGS sequence"/>
</dbReference>
<reference evidence="2" key="1">
    <citation type="journal article" date="2014" name="Int. J. Syst. Evol. Microbiol.">
        <title>Complete genome sequence of Corynebacterium casei LMG S-19264T (=DSM 44701T), isolated from a smear-ripened cheese.</title>
        <authorList>
            <consortium name="US DOE Joint Genome Institute (JGI-PGF)"/>
            <person name="Walter F."/>
            <person name="Albersmeier A."/>
            <person name="Kalinowski J."/>
            <person name="Ruckert C."/>
        </authorList>
    </citation>
    <scope>NUCLEOTIDE SEQUENCE</scope>
    <source>
        <strain evidence="2">JCM 13306</strain>
    </source>
</reference>
<dbReference type="RefSeq" id="WP_434030049.1">
    <property type="nucleotide sequence ID" value="NZ_BNBA01000046.1"/>
</dbReference>
<name>A0A919FCM1_9XANT</name>
<accession>A0A919FCM1</accession>
<gene>
    <name evidence="2" type="ORF">GCM10009090_35950</name>
</gene>